<evidence type="ECO:0000256" key="1">
    <source>
        <dbReference type="SAM" id="MobiDB-lite"/>
    </source>
</evidence>
<protein>
    <submittedName>
        <fullName evidence="3">Yippee domain-containing protein</fullName>
    </submittedName>
</protein>
<dbReference type="AlphaFoldDB" id="A0A914C9X4"/>
<name>A0A914C9X4_9BILA</name>
<feature type="region of interest" description="Disordered" evidence="1">
    <location>
        <begin position="207"/>
        <end position="226"/>
    </location>
</feature>
<proteinExistence type="predicted"/>
<organism evidence="2 3">
    <name type="scientific">Acrobeloides nanus</name>
    <dbReference type="NCBI Taxonomy" id="290746"/>
    <lineage>
        <taxon>Eukaryota</taxon>
        <taxon>Metazoa</taxon>
        <taxon>Ecdysozoa</taxon>
        <taxon>Nematoda</taxon>
        <taxon>Chromadorea</taxon>
        <taxon>Rhabditida</taxon>
        <taxon>Tylenchina</taxon>
        <taxon>Cephalobomorpha</taxon>
        <taxon>Cephaloboidea</taxon>
        <taxon>Cephalobidae</taxon>
        <taxon>Acrobeloides</taxon>
    </lineage>
</organism>
<evidence type="ECO:0000313" key="3">
    <source>
        <dbReference type="WBParaSite" id="ACRNAN_Path_568.g2128.t2"/>
    </source>
</evidence>
<feature type="compositionally biased region" description="Polar residues" evidence="1">
    <location>
        <begin position="215"/>
        <end position="226"/>
    </location>
</feature>
<keyword evidence="2" id="KW-1185">Reference proteome</keyword>
<dbReference type="WBParaSite" id="ACRNAN_Path_568.g2128.t2">
    <property type="protein sequence ID" value="ACRNAN_Path_568.g2128.t2"/>
    <property type="gene ID" value="ACRNAN_Path_568.g2128"/>
</dbReference>
<dbReference type="Proteomes" id="UP000887540">
    <property type="component" value="Unplaced"/>
</dbReference>
<reference evidence="3" key="1">
    <citation type="submission" date="2022-11" db="UniProtKB">
        <authorList>
            <consortium name="WormBaseParasite"/>
        </authorList>
    </citation>
    <scope>IDENTIFICATION</scope>
</reference>
<accession>A0A914C9X4</accession>
<sequence>MDHFRQHDVVPSFVSSTMVQNIGNKGKFECKTCSTCLTARTSLLADQLQTFEDDFVSRFGFQSEKLIVVSKVENCRIDSSLDQMLIGGKNALRLVTRSVCCEACSMKIGMFCEEVCSLEDAHLEGRYIFYQKKVKETTTLESVKFSNVTSYHSLFENDGRESGFGSFVIKNEDWENDMKPFTIVVEQEHGLNEKWPISRWSNAFEEKTDLESDSGPYQSGTDGAWF</sequence>
<evidence type="ECO:0000313" key="2">
    <source>
        <dbReference type="Proteomes" id="UP000887540"/>
    </source>
</evidence>